<dbReference type="PANTHER" id="PTHR42208:SF1">
    <property type="entry name" value="HEAVY METAL TRANSPORTER"/>
    <property type="match status" value="1"/>
</dbReference>
<feature type="transmembrane region" description="Helical" evidence="1">
    <location>
        <begin position="197"/>
        <end position="220"/>
    </location>
</feature>
<dbReference type="Pfam" id="PF13386">
    <property type="entry name" value="DsbD_2"/>
    <property type="match status" value="1"/>
</dbReference>
<accession>A0A5B9W8W3</accession>
<protein>
    <recommendedName>
        <fullName evidence="2">Urease accessory protein UreH-like transmembrane domain-containing protein</fullName>
    </recommendedName>
</protein>
<evidence type="ECO:0000259" key="2">
    <source>
        <dbReference type="Pfam" id="PF13386"/>
    </source>
</evidence>
<organism evidence="3 4">
    <name type="scientific">Aquisphaera giovannonii</name>
    <dbReference type="NCBI Taxonomy" id="406548"/>
    <lineage>
        <taxon>Bacteria</taxon>
        <taxon>Pseudomonadati</taxon>
        <taxon>Planctomycetota</taxon>
        <taxon>Planctomycetia</taxon>
        <taxon>Isosphaerales</taxon>
        <taxon>Isosphaeraceae</taxon>
        <taxon>Aquisphaera</taxon>
    </lineage>
</organism>
<keyword evidence="1" id="KW-0472">Membrane</keyword>
<evidence type="ECO:0000313" key="3">
    <source>
        <dbReference type="EMBL" id="QEH36837.1"/>
    </source>
</evidence>
<name>A0A5B9W8W3_9BACT</name>
<dbReference type="AlphaFoldDB" id="A0A5B9W8W3"/>
<sequence>MIELPLVFLGGLLGSAHCVGMCGGFAVSIGVGARGLPDNLRRQLLYSLGRVLTYAFLGIVAGYAGLRLAQLAGTLVNVQAGLSILAGSVLAFQGLSALGLVPRSPRTLGNGGGPCLAGSFVGPFLRAPGWCNVLLAGVLTGFLPCGLVYGFLTLAGSSGSVLHGLLTMAAFGLGTAPLMILAGAGGSLLSHASRRHLLRISAACVLATGLVSVSRGLIFLHAPGAAAAQSCPFCR</sequence>
<proteinExistence type="predicted"/>
<feature type="transmembrane region" description="Helical" evidence="1">
    <location>
        <begin position="44"/>
        <end position="66"/>
    </location>
</feature>
<dbReference type="PANTHER" id="PTHR42208">
    <property type="entry name" value="HEAVY METAL TRANSPORTER-RELATED"/>
    <property type="match status" value="1"/>
</dbReference>
<dbReference type="KEGG" id="agv:OJF2_54220"/>
<dbReference type="InterPro" id="IPR039447">
    <property type="entry name" value="UreH-like_TM_dom"/>
</dbReference>
<feature type="domain" description="Urease accessory protein UreH-like transmembrane" evidence="2">
    <location>
        <begin position="7"/>
        <end position="210"/>
    </location>
</feature>
<feature type="transmembrane region" description="Helical" evidence="1">
    <location>
        <begin position="78"/>
        <end position="101"/>
    </location>
</feature>
<feature type="transmembrane region" description="Helical" evidence="1">
    <location>
        <begin position="133"/>
        <end position="155"/>
    </location>
</feature>
<keyword evidence="1" id="KW-0812">Transmembrane</keyword>
<dbReference type="RefSeq" id="WP_168222059.1">
    <property type="nucleotide sequence ID" value="NZ_CP042997.1"/>
</dbReference>
<dbReference type="Proteomes" id="UP000324233">
    <property type="component" value="Chromosome"/>
</dbReference>
<keyword evidence="4" id="KW-1185">Reference proteome</keyword>
<dbReference type="EMBL" id="CP042997">
    <property type="protein sequence ID" value="QEH36837.1"/>
    <property type="molecule type" value="Genomic_DNA"/>
</dbReference>
<evidence type="ECO:0000313" key="4">
    <source>
        <dbReference type="Proteomes" id="UP000324233"/>
    </source>
</evidence>
<feature type="transmembrane region" description="Helical" evidence="1">
    <location>
        <begin position="161"/>
        <end position="185"/>
    </location>
</feature>
<feature type="transmembrane region" description="Helical" evidence="1">
    <location>
        <begin position="6"/>
        <end position="32"/>
    </location>
</feature>
<keyword evidence="1" id="KW-1133">Transmembrane helix</keyword>
<reference evidence="3 4" key="1">
    <citation type="submission" date="2019-08" db="EMBL/GenBank/DDBJ databases">
        <title>Deep-cultivation of Planctomycetes and their phenomic and genomic characterization uncovers novel biology.</title>
        <authorList>
            <person name="Wiegand S."/>
            <person name="Jogler M."/>
            <person name="Boedeker C."/>
            <person name="Pinto D."/>
            <person name="Vollmers J."/>
            <person name="Rivas-Marin E."/>
            <person name="Kohn T."/>
            <person name="Peeters S.H."/>
            <person name="Heuer A."/>
            <person name="Rast P."/>
            <person name="Oberbeckmann S."/>
            <person name="Bunk B."/>
            <person name="Jeske O."/>
            <person name="Meyerdierks A."/>
            <person name="Storesund J.E."/>
            <person name="Kallscheuer N."/>
            <person name="Luecker S."/>
            <person name="Lage O.M."/>
            <person name="Pohl T."/>
            <person name="Merkel B.J."/>
            <person name="Hornburger P."/>
            <person name="Mueller R.-W."/>
            <person name="Bruemmer F."/>
            <person name="Labrenz M."/>
            <person name="Spormann A.M."/>
            <person name="Op den Camp H."/>
            <person name="Overmann J."/>
            <person name="Amann R."/>
            <person name="Jetten M.S.M."/>
            <person name="Mascher T."/>
            <person name="Medema M.H."/>
            <person name="Devos D.P."/>
            <person name="Kaster A.-K."/>
            <person name="Ovreas L."/>
            <person name="Rohde M."/>
            <person name="Galperin M.Y."/>
            <person name="Jogler C."/>
        </authorList>
    </citation>
    <scope>NUCLEOTIDE SEQUENCE [LARGE SCALE GENOMIC DNA]</scope>
    <source>
        <strain evidence="3 4">OJF2</strain>
    </source>
</reference>
<gene>
    <name evidence="3" type="ORF">OJF2_54220</name>
</gene>
<evidence type="ECO:0000256" key="1">
    <source>
        <dbReference type="SAM" id="Phobius"/>
    </source>
</evidence>